<name>A0A6P6DF52_OCTDE</name>
<evidence type="ECO:0000256" key="3">
    <source>
        <dbReference type="SAM" id="SignalP"/>
    </source>
</evidence>
<sequence>MRFFVALLLLSVAAEAPPPTLKPGQNQSPTTGKGPTTPQPSTNKDSCSPSPGAPPRPPSVSGQLPDHGDQGTPEQTATKQRPGSSEAQQPSQNPNPDESEAKQSLKPKPENSKPNPKNSKPNPENSEDQQHSPQKEDHDTTAVQQQPAGQEPLRLDPAQQSPPESSKPITNPSGNKGPPEKPQPPKKGNTSPHESNTEVTADSDLSAPGQEGDDKYSETVQDVELKEPEEGDAGPEEGSPLEEEKEKLSGPASNENREETLLDSGNSEKDDLYKNSPGSSASAESSHFFAYLVTAAILVAVLYIAYHNKRKIIAFALEGKRSKVTRRPKASDYQRLNLKL</sequence>
<dbReference type="PANTHER" id="PTHR16502">
    <property type="entry name" value="KERATINOCYTE-ASSOCIATED TRANSMEMBRANE PROTEIN 2"/>
    <property type="match status" value="1"/>
</dbReference>
<keyword evidence="4" id="KW-1185">Reference proteome</keyword>
<feature type="compositionally biased region" description="Basic and acidic residues" evidence="1">
    <location>
        <begin position="255"/>
        <end position="273"/>
    </location>
</feature>
<keyword evidence="2" id="KW-0472">Membrane</keyword>
<dbReference type="AlphaFoldDB" id="A0A6P6DF52"/>
<evidence type="ECO:0000313" key="5">
    <source>
        <dbReference type="RefSeq" id="XP_023558727.1"/>
    </source>
</evidence>
<feature type="compositionally biased region" description="Polar residues" evidence="1">
    <location>
        <begin position="189"/>
        <end position="200"/>
    </location>
</feature>
<gene>
    <name evidence="5" type="primary">Tgoln2</name>
</gene>
<accession>A0A6P6DF52</accession>
<reference evidence="5" key="1">
    <citation type="submission" date="2025-08" db="UniProtKB">
        <authorList>
            <consortium name="RefSeq"/>
        </authorList>
    </citation>
    <scope>IDENTIFICATION</scope>
</reference>
<feature type="compositionally biased region" description="Polar residues" evidence="1">
    <location>
        <begin position="72"/>
        <end position="96"/>
    </location>
</feature>
<proteinExistence type="predicted"/>
<dbReference type="OrthoDB" id="5846619at2759"/>
<feature type="transmembrane region" description="Helical" evidence="2">
    <location>
        <begin position="288"/>
        <end position="306"/>
    </location>
</feature>
<feature type="compositionally biased region" description="Polar residues" evidence="1">
    <location>
        <begin position="158"/>
        <end position="173"/>
    </location>
</feature>
<keyword evidence="3" id="KW-0732">Signal</keyword>
<feature type="compositionally biased region" description="Low complexity" evidence="1">
    <location>
        <begin position="27"/>
        <end position="50"/>
    </location>
</feature>
<dbReference type="CTD" id="10618"/>
<protein>
    <submittedName>
        <fullName evidence="5">Trans-Golgi network integral membrane protein 2</fullName>
    </submittedName>
</protein>
<feature type="compositionally biased region" description="Basic and acidic residues" evidence="1">
    <location>
        <begin position="212"/>
        <end position="228"/>
    </location>
</feature>
<dbReference type="FunCoup" id="A0A6P6DF52">
    <property type="interactions" value="3"/>
</dbReference>
<dbReference type="Pfam" id="PF17818">
    <property type="entry name" value="KCT2"/>
    <property type="match status" value="1"/>
</dbReference>
<dbReference type="GeneID" id="101576711"/>
<dbReference type="PANTHER" id="PTHR16502:SF0">
    <property type="entry name" value="KERATINOCYTE-ASSOCIATED TRANSMEMBRANE PROTEIN 2"/>
    <property type="match status" value="1"/>
</dbReference>
<evidence type="ECO:0000313" key="4">
    <source>
        <dbReference type="Proteomes" id="UP000515203"/>
    </source>
</evidence>
<feature type="compositionally biased region" description="Acidic residues" evidence="1">
    <location>
        <begin position="229"/>
        <end position="241"/>
    </location>
</feature>
<feature type="compositionally biased region" description="Basic and acidic residues" evidence="1">
    <location>
        <begin position="128"/>
        <end position="140"/>
    </location>
</feature>
<keyword evidence="2" id="KW-0812">Transmembrane</keyword>
<keyword evidence="2" id="KW-1133">Transmembrane helix</keyword>
<dbReference type="RefSeq" id="XP_023558727.1">
    <property type="nucleotide sequence ID" value="XM_023702959.1"/>
</dbReference>
<evidence type="ECO:0000256" key="2">
    <source>
        <dbReference type="SAM" id="Phobius"/>
    </source>
</evidence>
<feature type="signal peptide" evidence="3">
    <location>
        <begin position="1"/>
        <end position="16"/>
    </location>
</feature>
<evidence type="ECO:0000256" key="1">
    <source>
        <dbReference type="SAM" id="MobiDB-lite"/>
    </source>
</evidence>
<feature type="chain" id="PRO_5027568700" evidence="3">
    <location>
        <begin position="17"/>
        <end position="340"/>
    </location>
</feature>
<dbReference type="Proteomes" id="UP000515203">
    <property type="component" value="Unplaced"/>
</dbReference>
<feature type="compositionally biased region" description="Basic and acidic residues" evidence="1">
    <location>
        <begin position="99"/>
        <end position="111"/>
    </location>
</feature>
<dbReference type="InParanoid" id="A0A6P6DF52"/>
<feature type="region of interest" description="Disordered" evidence="1">
    <location>
        <begin position="13"/>
        <end position="280"/>
    </location>
</feature>
<organism evidence="4 5">
    <name type="scientific">Octodon degus</name>
    <name type="common">Degu</name>
    <name type="synonym">Sciurus degus</name>
    <dbReference type="NCBI Taxonomy" id="10160"/>
    <lineage>
        <taxon>Eukaryota</taxon>
        <taxon>Metazoa</taxon>
        <taxon>Chordata</taxon>
        <taxon>Craniata</taxon>
        <taxon>Vertebrata</taxon>
        <taxon>Euteleostomi</taxon>
        <taxon>Mammalia</taxon>
        <taxon>Eutheria</taxon>
        <taxon>Euarchontoglires</taxon>
        <taxon>Glires</taxon>
        <taxon>Rodentia</taxon>
        <taxon>Hystricomorpha</taxon>
        <taxon>Octodontidae</taxon>
        <taxon>Octodon</taxon>
    </lineage>
</organism>
<feature type="compositionally biased region" description="Low complexity" evidence="1">
    <location>
        <begin position="112"/>
        <end position="124"/>
    </location>
</feature>
<dbReference type="InterPro" id="IPR037645">
    <property type="entry name" value="KCT2"/>
</dbReference>